<gene>
    <name evidence="2" type="ORF">Amac_039840</name>
</gene>
<proteinExistence type="predicted"/>
<reference evidence="2 3" key="1">
    <citation type="submission" date="2019-10" db="EMBL/GenBank/DDBJ databases">
        <title>Whole genome shotgun sequence of Acrocarpospora macrocephala NBRC 16266.</title>
        <authorList>
            <person name="Ichikawa N."/>
            <person name="Kimura A."/>
            <person name="Kitahashi Y."/>
            <person name="Komaki H."/>
            <person name="Oguchi A."/>
        </authorList>
    </citation>
    <scope>NUCLEOTIDE SEQUENCE [LARGE SCALE GENOMIC DNA]</scope>
    <source>
        <strain evidence="2 3">NBRC 16266</strain>
    </source>
</reference>
<comment type="caution">
    <text evidence="2">The sequence shown here is derived from an EMBL/GenBank/DDBJ whole genome shotgun (WGS) entry which is preliminary data.</text>
</comment>
<sequence>MCLLAAGLTSPDGSFAATDLKPSGTWQAGASGGVFSYDLPISEPPSPGGSGPGLSLSYDASSIDGQEPVRRGRRGWELNAGFIERRFRRCDVYYYDEEANQIWVAETADGGNHVCWESPDLNDGDSTNDLTQSELVLNVDGRSAQIVKDRTSGTYKTIPDLGWKIELLTGAA</sequence>
<organism evidence="2 3">
    <name type="scientific">Acrocarpospora macrocephala</name>
    <dbReference type="NCBI Taxonomy" id="150177"/>
    <lineage>
        <taxon>Bacteria</taxon>
        <taxon>Bacillati</taxon>
        <taxon>Actinomycetota</taxon>
        <taxon>Actinomycetes</taxon>
        <taxon>Streptosporangiales</taxon>
        <taxon>Streptosporangiaceae</taxon>
        <taxon>Acrocarpospora</taxon>
    </lineage>
</organism>
<dbReference type="AlphaFoldDB" id="A0A5M3WM72"/>
<feature type="region of interest" description="Disordered" evidence="1">
    <location>
        <begin position="37"/>
        <end position="60"/>
    </location>
</feature>
<dbReference type="EMBL" id="BLAE01000021">
    <property type="protein sequence ID" value="GES10387.1"/>
    <property type="molecule type" value="Genomic_DNA"/>
</dbReference>
<protein>
    <submittedName>
        <fullName evidence="2">Uncharacterized protein</fullName>
    </submittedName>
</protein>
<evidence type="ECO:0000313" key="2">
    <source>
        <dbReference type="EMBL" id="GES10387.1"/>
    </source>
</evidence>
<name>A0A5M3WM72_9ACTN</name>
<accession>A0A5M3WM72</accession>
<keyword evidence="3" id="KW-1185">Reference proteome</keyword>
<evidence type="ECO:0000256" key="1">
    <source>
        <dbReference type="SAM" id="MobiDB-lite"/>
    </source>
</evidence>
<dbReference type="Proteomes" id="UP000331127">
    <property type="component" value="Unassembled WGS sequence"/>
</dbReference>
<evidence type="ECO:0000313" key="3">
    <source>
        <dbReference type="Proteomes" id="UP000331127"/>
    </source>
</evidence>